<dbReference type="Proteomes" id="UP001595190">
    <property type="component" value="Unassembled WGS sequence"/>
</dbReference>
<name>A0ABV6Z8L9_9HYPH</name>
<accession>A0ABV6Z8L9</accession>
<protein>
    <submittedName>
        <fullName evidence="2">DUF2163 domain-containing protein</fullName>
    </submittedName>
</protein>
<feature type="region of interest" description="Disordered" evidence="1">
    <location>
        <begin position="162"/>
        <end position="182"/>
    </location>
</feature>
<sequence>MARVISQALLDALKAGRVARADLLLFDFPSGLYGFFSGEGTFTYNGVTYKGAGSLFQVDAIGGVSDGTAVPMNIRLNASAELPMNMLASIENEIYRGRPVTMARAYLDPDSYALLSVETCFRGYIDTIDHVESKGEGAIGDASPGEAYLEAHVESRALDMGRSGWRRRSDADQRTLDPNDGSLRYLQSTATAEIWWGRVTPRRAR</sequence>
<feature type="compositionally biased region" description="Basic and acidic residues" evidence="1">
    <location>
        <begin position="167"/>
        <end position="177"/>
    </location>
</feature>
<dbReference type="RefSeq" id="WP_394308419.1">
    <property type="nucleotide sequence ID" value="NZ_JBHGPK010000001.1"/>
</dbReference>
<evidence type="ECO:0000256" key="1">
    <source>
        <dbReference type="SAM" id="MobiDB-lite"/>
    </source>
</evidence>
<dbReference type="EMBL" id="JBHGPK010000001">
    <property type="protein sequence ID" value="MFC2248546.1"/>
    <property type="molecule type" value="Genomic_DNA"/>
</dbReference>
<organism evidence="2 3">
    <name type="scientific">Labrys neptuniae</name>
    <dbReference type="NCBI Taxonomy" id="376174"/>
    <lineage>
        <taxon>Bacteria</taxon>
        <taxon>Pseudomonadati</taxon>
        <taxon>Pseudomonadota</taxon>
        <taxon>Alphaproteobacteria</taxon>
        <taxon>Hyphomicrobiales</taxon>
        <taxon>Xanthobacteraceae</taxon>
        <taxon>Labrys</taxon>
    </lineage>
</organism>
<reference evidence="2 3" key="1">
    <citation type="submission" date="2024-09" db="EMBL/GenBank/DDBJ databases">
        <title>Description of Labrys sedimenti sp. nov., isolated from a diclofenac-degrading enrichment culture, and genome-based reclassification of Labrys portucalensis as a later heterotypic synonym of Labrys neptuniae.</title>
        <authorList>
            <person name="Tancsics A."/>
            <person name="Csepanyi A."/>
        </authorList>
    </citation>
    <scope>NUCLEOTIDE SEQUENCE [LARGE SCALE GENOMIC DNA]</scope>
    <source>
        <strain evidence="2 3">LMG 23412</strain>
    </source>
</reference>
<evidence type="ECO:0000313" key="2">
    <source>
        <dbReference type="EMBL" id="MFC2248546.1"/>
    </source>
</evidence>
<comment type="caution">
    <text evidence="2">The sequence shown here is derived from an EMBL/GenBank/DDBJ whole genome shotgun (WGS) entry which is preliminary data.</text>
</comment>
<gene>
    <name evidence="2" type="ORF">ACETRX_02860</name>
</gene>
<proteinExistence type="predicted"/>
<evidence type="ECO:0000313" key="3">
    <source>
        <dbReference type="Proteomes" id="UP001595190"/>
    </source>
</evidence>